<sequence>MTPEAASAAHARLMDDSVHVRRYTGVGANRPRMDYLARARVVGYQPHMVAGSVLQGDRKVIVLHSDLLAVEFAGPILASDKLLFRGKELAIIAVDDSTRRIGGVLVAYELQVRG</sequence>
<evidence type="ECO:0000313" key="1">
    <source>
        <dbReference type="EMBL" id="CAB4196058.1"/>
    </source>
</evidence>
<organism evidence="1">
    <name type="scientific">uncultured Caudovirales phage</name>
    <dbReference type="NCBI Taxonomy" id="2100421"/>
    <lineage>
        <taxon>Viruses</taxon>
        <taxon>Duplodnaviria</taxon>
        <taxon>Heunggongvirae</taxon>
        <taxon>Uroviricota</taxon>
        <taxon>Caudoviricetes</taxon>
        <taxon>Peduoviridae</taxon>
        <taxon>Maltschvirus</taxon>
        <taxon>Maltschvirus maltsch</taxon>
    </lineage>
</organism>
<dbReference type="EMBL" id="LR797246">
    <property type="protein sequence ID" value="CAB4196058.1"/>
    <property type="molecule type" value="Genomic_DNA"/>
</dbReference>
<accession>A0A6J5RQU3</accession>
<protein>
    <submittedName>
        <fullName evidence="1">Uncharacterized protein</fullName>
    </submittedName>
</protein>
<name>A0A6J5RQU3_9CAUD</name>
<proteinExistence type="predicted"/>
<gene>
    <name evidence="1" type="ORF">UFOVP1299_52</name>
</gene>
<reference evidence="1" key="1">
    <citation type="submission" date="2020-05" db="EMBL/GenBank/DDBJ databases">
        <authorList>
            <person name="Chiriac C."/>
            <person name="Salcher M."/>
            <person name="Ghai R."/>
            <person name="Kavagutti S V."/>
        </authorList>
    </citation>
    <scope>NUCLEOTIDE SEQUENCE</scope>
</reference>